<evidence type="ECO:0000256" key="3">
    <source>
        <dbReference type="ARBA" id="ARBA00023136"/>
    </source>
</evidence>
<dbReference type="GO" id="GO:0005886">
    <property type="term" value="C:plasma membrane"/>
    <property type="evidence" value="ECO:0007669"/>
    <property type="project" value="TreeGrafter"/>
</dbReference>
<feature type="domain" description="Penicillin-binding protein dimerisation" evidence="6">
    <location>
        <begin position="55"/>
        <end position="207"/>
    </location>
</feature>
<comment type="caution">
    <text evidence="7">The sequence shown here is derived from an EMBL/GenBank/DDBJ whole genome shotgun (WGS) entry which is preliminary data.</text>
</comment>
<proteinExistence type="inferred from homology"/>
<keyword evidence="3 4" id="KW-0472">Membrane</keyword>
<comment type="similarity">
    <text evidence="2">Belongs to the transpeptidase family.</text>
</comment>
<dbReference type="Gene3D" id="3.90.1310.10">
    <property type="entry name" value="Penicillin-binding protein 2a (Domain 2)"/>
    <property type="match status" value="1"/>
</dbReference>
<dbReference type="InterPro" id="IPR036138">
    <property type="entry name" value="PBP_dimer_sf"/>
</dbReference>
<evidence type="ECO:0000259" key="5">
    <source>
        <dbReference type="Pfam" id="PF00905"/>
    </source>
</evidence>
<dbReference type="Gene3D" id="3.30.450.330">
    <property type="match status" value="1"/>
</dbReference>
<dbReference type="InterPro" id="IPR012338">
    <property type="entry name" value="Beta-lactam/transpept-like"/>
</dbReference>
<gene>
    <name evidence="7" type="ORF">H1191_08040</name>
</gene>
<dbReference type="AlphaFoldDB" id="A0A7W2A8V6"/>
<feature type="transmembrane region" description="Helical" evidence="4">
    <location>
        <begin position="12"/>
        <end position="31"/>
    </location>
</feature>
<dbReference type="GO" id="GO:0008658">
    <property type="term" value="F:penicillin binding"/>
    <property type="evidence" value="ECO:0007669"/>
    <property type="project" value="InterPro"/>
</dbReference>
<organism evidence="7 8">
    <name type="scientific">Paenactinomyces guangxiensis</name>
    <dbReference type="NCBI Taxonomy" id="1490290"/>
    <lineage>
        <taxon>Bacteria</taxon>
        <taxon>Bacillati</taxon>
        <taxon>Bacillota</taxon>
        <taxon>Bacilli</taxon>
        <taxon>Bacillales</taxon>
        <taxon>Thermoactinomycetaceae</taxon>
        <taxon>Paenactinomyces</taxon>
    </lineage>
</organism>
<dbReference type="InterPro" id="IPR001460">
    <property type="entry name" value="PCN-bd_Tpept"/>
</dbReference>
<evidence type="ECO:0000313" key="8">
    <source>
        <dbReference type="Proteomes" id="UP000535491"/>
    </source>
</evidence>
<dbReference type="GO" id="GO:0071555">
    <property type="term" value="P:cell wall organization"/>
    <property type="evidence" value="ECO:0007669"/>
    <property type="project" value="TreeGrafter"/>
</dbReference>
<evidence type="ECO:0000256" key="4">
    <source>
        <dbReference type="SAM" id="Phobius"/>
    </source>
</evidence>
<dbReference type="SUPFAM" id="SSF56519">
    <property type="entry name" value="Penicillin binding protein dimerisation domain"/>
    <property type="match status" value="1"/>
</dbReference>
<protein>
    <submittedName>
        <fullName evidence="7">Stage V sporulation protein D</fullName>
    </submittedName>
</protein>
<dbReference type="Gene3D" id="3.40.710.10">
    <property type="entry name" value="DD-peptidase/beta-lactamase superfamily"/>
    <property type="match status" value="1"/>
</dbReference>
<keyword evidence="4" id="KW-0812">Transmembrane</keyword>
<dbReference type="SUPFAM" id="SSF56601">
    <property type="entry name" value="beta-lactamase/transpeptidase-like"/>
    <property type="match status" value="1"/>
</dbReference>
<sequence length="587" mass="65415">MGPLKKSKERSLLIGLVWTLCLGVIILRLLWVQTINSDEWIAEARENWVKEEKLRPHRGKIYDRTKEEQLAWEVDAYKFGAATEEVKNPKKTAQILAPLLQIDENVLLEKLTQEKKWVELKHGTKVKYPESVYKKITDLRKKGTLTGIYSLPTSQRKYNGVQAAHVLGYLNMDDKAIGGVESKYDKWLRGKEGYIKYVQSKDGVMLSDQPQEDRPPEHGKDLVLTLDSQIQRQVERKLDEAIKNYEATGGTAIVADPKTGEVLAMASRPTFDPHRYASTLTKENRGNKAVESQFEPGSTFKIVTLAAAIEEGIFNPNATFQSGSIRVGDQTIRDWYPGGWGTITYGEGVELSSNVAFVKLGQQLGAERLIHYIDKFGFGDITAKFGRKTGIDLPAEGNGYFFNRPPYPAELATTAFGQGISVTPIQQVAAVSAIANGGVWCQPHVMKEVWDSEQKKRIKTFKPTKHRIISQKTAKQVRERLRDVVKSGTAQEAEVPGFRVAGKTGTAQKPDPNGRGYLKDKYVVSFIGFAPYDHPDIVVYVAIDEPSSAYGNVSGGTVAAPVARDILKNALQIRQIQPNKQIVDLLK</sequence>
<dbReference type="RefSeq" id="WP_181751495.1">
    <property type="nucleotide sequence ID" value="NZ_JACEIQ010000006.1"/>
</dbReference>
<name>A0A7W2A8V6_9BACL</name>
<dbReference type="EMBL" id="JACEIQ010000006">
    <property type="protein sequence ID" value="MBA4494253.1"/>
    <property type="molecule type" value="Genomic_DNA"/>
</dbReference>
<keyword evidence="4" id="KW-1133">Transmembrane helix</keyword>
<dbReference type="Pfam" id="PF03717">
    <property type="entry name" value="PBP_dimer"/>
    <property type="match status" value="1"/>
</dbReference>
<dbReference type="InterPro" id="IPR050515">
    <property type="entry name" value="Beta-lactam/transpept"/>
</dbReference>
<accession>A0A7W2A8V6</accession>
<evidence type="ECO:0000259" key="6">
    <source>
        <dbReference type="Pfam" id="PF03717"/>
    </source>
</evidence>
<dbReference type="PANTHER" id="PTHR30627:SF26">
    <property type="entry name" value="PENICILLIN-BINDING PROTEIN 2B"/>
    <property type="match status" value="1"/>
</dbReference>
<dbReference type="PANTHER" id="PTHR30627">
    <property type="entry name" value="PEPTIDOGLYCAN D,D-TRANSPEPTIDASE"/>
    <property type="match status" value="1"/>
</dbReference>
<feature type="domain" description="Penicillin-binding protein transpeptidase" evidence="5">
    <location>
        <begin position="250"/>
        <end position="568"/>
    </location>
</feature>
<dbReference type="Pfam" id="PF00905">
    <property type="entry name" value="Transpeptidase"/>
    <property type="match status" value="1"/>
</dbReference>
<evidence type="ECO:0000313" key="7">
    <source>
        <dbReference type="EMBL" id="MBA4494253.1"/>
    </source>
</evidence>
<comment type="subcellular location">
    <subcellularLocation>
        <location evidence="1">Membrane</location>
    </subcellularLocation>
</comment>
<evidence type="ECO:0000256" key="1">
    <source>
        <dbReference type="ARBA" id="ARBA00004370"/>
    </source>
</evidence>
<reference evidence="7 8" key="1">
    <citation type="submission" date="2020-07" db="EMBL/GenBank/DDBJ databases">
        <authorList>
            <person name="Feng H."/>
        </authorList>
    </citation>
    <scope>NUCLEOTIDE SEQUENCE [LARGE SCALE GENOMIC DNA]</scope>
    <source>
        <strain evidence="8">s-10</strain>
    </source>
</reference>
<dbReference type="Proteomes" id="UP000535491">
    <property type="component" value="Unassembled WGS sequence"/>
</dbReference>
<keyword evidence="8" id="KW-1185">Reference proteome</keyword>
<evidence type="ECO:0000256" key="2">
    <source>
        <dbReference type="ARBA" id="ARBA00007171"/>
    </source>
</evidence>
<dbReference type="InterPro" id="IPR005311">
    <property type="entry name" value="PBP_dimer"/>
</dbReference>